<evidence type="ECO:0000259" key="4">
    <source>
        <dbReference type="PROSITE" id="PS50181"/>
    </source>
</evidence>
<dbReference type="CDD" id="cd22160">
    <property type="entry name" value="F-box_AtFBL13-like"/>
    <property type="match status" value="1"/>
</dbReference>
<dbReference type="SUPFAM" id="SSF52047">
    <property type="entry name" value="RNI-like"/>
    <property type="match status" value="1"/>
</dbReference>
<dbReference type="Proteomes" id="UP001151760">
    <property type="component" value="Unassembled WGS sequence"/>
</dbReference>
<dbReference type="GO" id="GO:0003964">
    <property type="term" value="F:RNA-directed DNA polymerase activity"/>
    <property type="evidence" value="ECO:0007669"/>
    <property type="project" value="UniProtKB-KW"/>
</dbReference>
<dbReference type="InterPro" id="IPR036047">
    <property type="entry name" value="F-box-like_dom_sf"/>
</dbReference>
<dbReference type="PROSITE" id="PS50181">
    <property type="entry name" value="FBOX"/>
    <property type="match status" value="1"/>
</dbReference>
<dbReference type="SUPFAM" id="SSF81383">
    <property type="entry name" value="F-box domain"/>
    <property type="match status" value="1"/>
</dbReference>
<accession>A0ABQ5A3Y2</accession>
<dbReference type="PANTHER" id="PTHR32212">
    <property type="entry name" value="CYCLIN-LIKE F-BOX"/>
    <property type="match status" value="1"/>
</dbReference>
<protein>
    <submittedName>
        <fullName evidence="6">Reverse transcriptase domain-containing protein</fullName>
    </submittedName>
</protein>
<name>A0ABQ5A3Y2_9ASTR</name>
<feature type="compositionally biased region" description="Basic and acidic residues" evidence="3">
    <location>
        <begin position="856"/>
        <end position="873"/>
    </location>
</feature>
<keyword evidence="6" id="KW-0808">Transferase</keyword>
<comment type="subcellular location">
    <subcellularLocation>
        <location evidence="1">Nucleus</location>
    </subcellularLocation>
</comment>
<reference evidence="6" key="2">
    <citation type="submission" date="2022-01" db="EMBL/GenBank/DDBJ databases">
        <authorList>
            <person name="Yamashiro T."/>
            <person name="Shiraishi A."/>
            <person name="Satake H."/>
            <person name="Nakayama K."/>
        </authorList>
    </citation>
    <scope>NUCLEOTIDE SEQUENCE</scope>
</reference>
<keyword evidence="7" id="KW-1185">Reference proteome</keyword>
<feature type="compositionally biased region" description="Basic and acidic residues" evidence="3">
    <location>
        <begin position="825"/>
        <end position="835"/>
    </location>
</feature>
<proteinExistence type="predicted"/>
<dbReference type="Gene3D" id="1.10.10.60">
    <property type="entry name" value="Homeodomain-like"/>
    <property type="match status" value="1"/>
</dbReference>
<keyword evidence="2" id="KW-0539">Nucleus</keyword>
<evidence type="ECO:0000259" key="5">
    <source>
        <dbReference type="PROSITE" id="PS51294"/>
    </source>
</evidence>
<dbReference type="InterPro" id="IPR017930">
    <property type="entry name" value="Myb_dom"/>
</dbReference>
<dbReference type="SMART" id="SM00256">
    <property type="entry name" value="FBOX"/>
    <property type="match status" value="1"/>
</dbReference>
<keyword evidence="6" id="KW-0695">RNA-directed DNA polymerase</keyword>
<dbReference type="PANTHER" id="PTHR32212:SF461">
    <property type="entry name" value="F-BOX DOMAIN-CONTAINING PROTEIN"/>
    <property type="match status" value="1"/>
</dbReference>
<feature type="domain" description="F-box" evidence="4">
    <location>
        <begin position="173"/>
        <end position="209"/>
    </location>
</feature>
<feature type="compositionally biased region" description="Polar residues" evidence="3">
    <location>
        <begin position="789"/>
        <end position="798"/>
    </location>
</feature>
<evidence type="ECO:0000313" key="6">
    <source>
        <dbReference type="EMBL" id="GJS95860.1"/>
    </source>
</evidence>
<dbReference type="PROSITE" id="PS51294">
    <property type="entry name" value="HTH_MYB"/>
    <property type="match status" value="1"/>
</dbReference>
<evidence type="ECO:0000256" key="2">
    <source>
        <dbReference type="ARBA" id="ARBA00023242"/>
    </source>
</evidence>
<dbReference type="InterPro" id="IPR053781">
    <property type="entry name" value="F-box_AtFBL13-like"/>
</dbReference>
<dbReference type="InterPro" id="IPR001005">
    <property type="entry name" value="SANT/Myb"/>
</dbReference>
<evidence type="ECO:0000313" key="7">
    <source>
        <dbReference type="Proteomes" id="UP001151760"/>
    </source>
</evidence>
<dbReference type="SUPFAM" id="SSF46689">
    <property type="entry name" value="Homeodomain-like"/>
    <property type="match status" value="1"/>
</dbReference>
<dbReference type="InterPro" id="IPR001810">
    <property type="entry name" value="F-box_dom"/>
</dbReference>
<reference evidence="6" key="1">
    <citation type="journal article" date="2022" name="Int. J. Mol. Sci.">
        <title>Draft Genome of Tanacetum Coccineum: Genomic Comparison of Closely Related Tanacetum-Family Plants.</title>
        <authorList>
            <person name="Yamashiro T."/>
            <person name="Shiraishi A."/>
            <person name="Nakayama K."/>
            <person name="Satake H."/>
        </authorList>
    </citation>
    <scope>NUCLEOTIDE SEQUENCE</scope>
</reference>
<feature type="region of interest" description="Disordered" evidence="3">
    <location>
        <begin position="767"/>
        <end position="903"/>
    </location>
</feature>
<dbReference type="Pfam" id="PF00646">
    <property type="entry name" value="F-box"/>
    <property type="match status" value="1"/>
</dbReference>
<dbReference type="CDD" id="cd00167">
    <property type="entry name" value="SANT"/>
    <property type="match status" value="1"/>
</dbReference>
<feature type="domain" description="HTH myb-type" evidence="5">
    <location>
        <begin position="557"/>
        <end position="583"/>
    </location>
</feature>
<feature type="region of interest" description="Disordered" evidence="3">
    <location>
        <begin position="678"/>
        <end position="697"/>
    </location>
</feature>
<comment type="caution">
    <text evidence="6">The sequence shown here is derived from an EMBL/GenBank/DDBJ whole genome shotgun (WGS) entry which is preliminary data.</text>
</comment>
<feature type="compositionally biased region" description="Polar residues" evidence="3">
    <location>
        <begin position="874"/>
        <end position="884"/>
    </location>
</feature>
<sequence>MSLEETLSTVFLPRPILSNYSLRPRGGRTVSASGEYLGLLMLGYHWQCLSQTAQTPYLQTVQTEYGGGVRRRLMAVVGDWQCLVVAYGGCGNGGFSWLESAGVRWSVATVSGEMEKKMVKIFIYNGGLISAMCDEHNHLLALHMEVHPYVRHKLNIVVQKPEFDPGNGPVASEDRISSLPDELIHKILSFVDTKYAVQTSMLSSRWKLIWKAMPCLDFASYKFCPLPKFSKFVTNVLSHRNHQIDVSSVKLDFDGAASKAFARKIANYAFSHNVQELTVTSWPQKDHEFPPCLFSSQTLKHFTFSSSSHHQCLTPKTPWNFPALTTLHLSEITLCDDNCKSVDLSSKCVNLRNLTLETFLLVPNFSRLALTSLSYNFLLEYSPNATFVMDLPEPPPTKAMKAKAVREKNAKLVTEIELHMKELQALVEHGNKILVQTETTKVNLKNLITEVQVWTTNKMTQSEEVKQSIDRLGVQLTTFERQIKVMSEQGFVFDLKRRQNTPDKTLTFQDASSSKLIQASEPSSVAAINTPDKTLTFQDASSSKLIQASEPSSVAAIHKDFWTEEEDRILIAAHAEMGNKWSKWPRPSPIFQNYIKSLNLPRGRMNSNRSNNDHTHTLPVVKPLSSVTELEDFGFNDVLEFPMDEKLLEWDDDNIQCTVWTGGPAWPTHTIMGLVANNGPSAHASRSRPPGPTGRDYRHAVCGREKTSKETDAAPRVNILDFCEEHYEDILPVIMDKIRRDKRKEVHNRLDFGDIPREVEEYERALKTQVRGPCPQGHRRQSAFDRLSDTYSPSTTKSGSDKASSRDYSHSRGRPHRQDSSLSMDRPRSRDHSCGIEESYGNTCSSYRTGARHGYHSRDRDRPRIMKKGRESESPLSRVSESGTSDGGHWKSKSKRHKPTDEDDLAVPWSCEEVDPFTPRIRNFKSSRKTRMPNNVKTYEGTRDPQDHVKNFEAATQVERWAMPTWCHMFNSTLIGTARVWFDELPPESIEGYKDLKAAFLAYFMQQKKYVKDPVESTISSRGMERPSRIS</sequence>
<dbReference type="Gene3D" id="1.20.1280.50">
    <property type="match status" value="1"/>
</dbReference>
<feature type="compositionally biased region" description="Basic and acidic residues" evidence="3">
    <location>
        <begin position="799"/>
        <end position="810"/>
    </location>
</feature>
<evidence type="ECO:0000256" key="3">
    <source>
        <dbReference type="SAM" id="MobiDB-lite"/>
    </source>
</evidence>
<organism evidence="6 7">
    <name type="scientific">Tanacetum coccineum</name>
    <dbReference type="NCBI Taxonomy" id="301880"/>
    <lineage>
        <taxon>Eukaryota</taxon>
        <taxon>Viridiplantae</taxon>
        <taxon>Streptophyta</taxon>
        <taxon>Embryophyta</taxon>
        <taxon>Tracheophyta</taxon>
        <taxon>Spermatophyta</taxon>
        <taxon>Magnoliopsida</taxon>
        <taxon>eudicotyledons</taxon>
        <taxon>Gunneridae</taxon>
        <taxon>Pentapetalae</taxon>
        <taxon>asterids</taxon>
        <taxon>campanulids</taxon>
        <taxon>Asterales</taxon>
        <taxon>Asteraceae</taxon>
        <taxon>Asteroideae</taxon>
        <taxon>Anthemideae</taxon>
        <taxon>Anthemidinae</taxon>
        <taxon>Tanacetum</taxon>
    </lineage>
</organism>
<dbReference type="EMBL" id="BQNB010011841">
    <property type="protein sequence ID" value="GJS95860.1"/>
    <property type="molecule type" value="Genomic_DNA"/>
</dbReference>
<dbReference type="InterPro" id="IPR009057">
    <property type="entry name" value="Homeodomain-like_sf"/>
</dbReference>
<gene>
    <name evidence="6" type="ORF">Tco_0802828</name>
</gene>
<evidence type="ECO:0000256" key="1">
    <source>
        <dbReference type="ARBA" id="ARBA00004123"/>
    </source>
</evidence>
<keyword evidence="6" id="KW-0548">Nucleotidyltransferase</keyword>